<evidence type="ECO:0000313" key="2">
    <source>
        <dbReference type="Proteomes" id="UP000199513"/>
    </source>
</evidence>
<dbReference type="Gene3D" id="3.10.450.50">
    <property type="match status" value="1"/>
</dbReference>
<dbReference type="RefSeq" id="WP_091548996.1">
    <property type="nucleotide sequence ID" value="NZ_FONY01000043.1"/>
</dbReference>
<dbReference type="SUPFAM" id="SSF54427">
    <property type="entry name" value="NTF2-like"/>
    <property type="match status" value="1"/>
</dbReference>
<proteinExistence type="predicted"/>
<accession>A0A1I2JC61</accession>
<reference evidence="1 2" key="1">
    <citation type="submission" date="2016-10" db="EMBL/GenBank/DDBJ databases">
        <authorList>
            <person name="de Groot N.N."/>
        </authorList>
    </citation>
    <scope>NUCLEOTIDE SEQUENCE [LARGE SCALE GENOMIC DNA]</scope>
    <source>
        <strain>GEY</strain>
        <strain evidence="2">DSM 9560</strain>
    </source>
</reference>
<dbReference type="AlphaFoldDB" id="A0A1I2JC61"/>
<sequence length="138" mass="16197">MENEKKPFYDETVRLFKYVSENNFEDLAELCDDDFGIVDIDTDGGGKMIRTRQEWENWFHELFAKLKAMNARTDTEILTYDALKTEAMGYSVVEFCQRLYVGGQVGKFFCVVTIIWKRTAGGSWKEARWHASLLKQEW</sequence>
<gene>
    <name evidence="1" type="ORF">SAMN04488541_10439</name>
</gene>
<dbReference type="InterPro" id="IPR032710">
    <property type="entry name" value="NTF2-like_dom_sf"/>
</dbReference>
<keyword evidence="2" id="KW-1185">Reference proteome</keyword>
<evidence type="ECO:0000313" key="1">
    <source>
        <dbReference type="EMBL" id="SFF50271.1"/>
    </source>
</evidence>
<organism evidence="1 2">
    <name type="scientific">Thermoflexibacter ruber</name>
    <dbReference type="NCBI Taxonomy" id="1003"/>
    <lineage>
        <taxon>Bacteria</taxon>
        <taxon>Pseudomonadati</taxon>
        <taxon>Bacteroidota</taxon>
        <taxon>Cytophagia</taxon>
        <taxon>Cytophagales</taxon>
        <taxon>Thermoflexibacteraceae</taxon>
        <taxon>Thermoflexibacter</taxon>
    </lineage>
</organism>
<name>A0A1I2JC61_9BACT</name>
<dbReference type="Proteomes" id="UP000199513">
    <property type="component" value="Unassembled WGS sequence"/>
</dbReference>
<dbReference type="EMBL" id="FONY01000043">
    <property type="protein sequence ID" value="SFF50271.1"/>
    <property type="molecule type" value="Genomic_DNA"/>
</dbReference>
<dbReference type="OrthoDB" id="981191at2"/>
<dbReference type="STRING" id="1003.SAMN04488541_10439"/>
<protein>
    <submittedName>
        <fullName evidence="1">SnoaL-like domain-containing protein</fullName>
    </submittedName>
</protein>